<keyword evidence="2" id="KW-1185">Reference proteome</keyword>
<sequence length="136" mass="15567">MIFFLRCYIATGKFRGVCISDMIPFYLGKLFRESGASDDVCSKVCFLGIGEEKVSQIRRAVQKYGNLIGFIERLSLGVRNPTAFLAGSLNDLNLYFSDFVFVVEVFVEYLLNSSLPEFVVVVWSLFQFRSVIFCWH</sequence>
<evidence type="ECO:0000313" key="2">
    <source>
        <dbReference type="Proteomes" id="UP000593575"/>
    </source>
</evidence>
<comment type="caution">
    <text evidence="1">The sequence shown here is derived from an EMBL/GenBank/DDBJ whole genome shotgun (WGS) entry which is preliminary data.</text>
</comment>
<dbReference type="AlphaFoldDB" id="A0A7J9IVM4"/>
<organism evidence="1 2">
    <name type="scientific">Gossypium armourianum</name>
    <dbReference type="NCBI Taxonomy" id="34283"/>
    <lineage>
        <taxon>Eukaryota</taxon>
        <taxon>Viridiplantae</taxon>
        <taxon>Streptophyta</taxon>
        <taxon>Embryophyta</taxon>
        <taxon>Tracheophyta</taxon>
        <taxon>Spermatophyta</taxon>
        <taxon>Magnoliopsida</taxon>
        <taxon>eudicotyledons</taxon>
        <taxon>Gunneridae</taxon>
        <taxon>Pentapetalae</taxon>
        <taxon>rosids</taxon>
        <taxon>malvids</taxon>
        <taxon>Malvales</taxon>
        <taxon>Malvaceae</taxon>
        <taxon>Malvoideae</taxon>
        <taxon>Gossypium</taxon>
    </lineage>
</organism>
<dbReference type="Proteomes" id="UP000593575">
    <property type="component" value="Unassembled WGS sequence"/>
</dbReference>
<dbReference type="PANTHER" id="PTHR30353">
    <property type="entry name" value="INNER MEMBRANE PROTEIN DEDA-RELATED"/>
    <property type="match status" value="1"/>
</dbReference>
<dbReference type="InterPro" id="IPR032818">
    <property type="entry name" value="DedA-like"/>
</dbReference>
<protein>
    <submittedName>
        <fullName evidence="1">Uncharacterized protein</fullName>
    </submittedName>
</protein>
<dbReference type="EMBL" id="JABFAE010000004">
    <property type="protein sequence ID" value="MBA0825848.1"/>
    <property type="molecule type" value="Genomic_DNA"/>
</dbReference>
<accession>A0A7J9IVM4</accession>
<proteinExistence type="predicted"/>
<evidence type="ECO:0000313" key="1">
    <source>
        <dbReference type="EMBL" id="MBA0825848.1"/>
    </source>
</evidence>
<name>A0A7J9IVM4_9ROSI</name>
<dbReference type="PANTHER" id="PTHR30353:SF0">
    <property type="entry name" value="TRANSMEMBRANE PROTEIN"/>
    <property type="match status" value="1"/>
</dbReference>
<reference evidence="1 2" key="1">
    <citation type="journal article" date="2019" name="Genome Biol. Evol.">
        <title>Insights into the evolution of the New World diploid cottons (Gossypium, subgenus Houzingenia) based on genome sequencing.</title>
        <authorList>
            <person name="Grover C.E."/>
            <person name="Arick M.A. 2nd"/>
            <person name="Thrash A."/>
            <person name="Conover J.L."/>
            <person name="Sanders W.S."/>
            <person name="Peterson D.G."/>
            <person name="Frelichowski J.E."/>
            <person name="Scheffler J.A."/>
            <person name="Scheffler B.E."/>
            <person name="Wendel J.F."/>
        </authorList>
    </citation>
    <scope>NUCLEOTIDE SEQUENCE [LARGE SCALE GENOMIC DNA]</scope>
    <source>
        <strain evidence="1">6</strain>
        <tissue evidence="1">Leaf</tissue>
    </source>
</reference>
<gene>
    <name evidence="1" type="ORF">Goarm_010762</name>
</gene>